<dbReference type="Proteomes" id="UP000322214">
    <property type="component" value="Chromosome"/>
</dbReference>
<dbReference type="Pfam" id="PF07606">
    <property type="entry name" value="DUF1569"/>
    <property type="match status" value="1"/>
</dbReference>
<sequence>MAEKTKRRDLKFQTVDDVIAEAQRLLDSGYQSNGNWNLGQTCFHLIEWIRYPMDGFPKPPWFVRTIFGAMKMFGMIEKMKQGILNDGFKPGTPTAPDTVAQPDALSDAEGVQQLAAIIERMKNHTAELYPSPLFGVMDNETWHTVTLRHCEHHLGFLEPKTHEQVG</sequence>
<evidence type="ECO:0008006" key="3">
    <source>
        <dbReference type="Google" id="ProtNLM"/>
    </source>
</evidence>
<reference evidence="1 2" key="1">
    <citation type="submission" date="2019-08" db="EMBL/GenBank/DDBJ databases">
        <title>Deep-cultivation of Planctomycetes and their phenomic and genomic characterization uncovers novel biology.</title>
        <authorList>
            <person name="Wiegand S."/>
            <person name="Jogler M."/>
            <person name="Boedeker C."/>
            <person name="Pinto D."/>
            <person name="Vollmers J."/>
            <person name="Rivas-Marin E."/>
            <person name="Kohn T."/>
            <person name="Peeters S.H."/>
            <person name="Heuer A."/>
            <person name="Rast P."/>
            <person name="Oberbeckmann S."/>
            <person name="Bunk B."/>
            <person name="Jeske O."/>
            <person name="Meyerdierks A."/>
            <person name="Storesund J.E."/>
            <person name="Kallscheuer N."/>
            <person name="Luecker S."/>
            <person name="Lage O.M."/>
            <person name="Pohl T."/>
            <person name="Merkel B.J."/>
            <person name="Hornburger P."/>
            <person name="Mueller R.-W."/>
            <person name="Bruemmer F."/>
            <person name="Labrenz M."/>
            <person name="Spormann A.M."/>
            <person name="Op den Camp H."/>
            <person name="Overmann J."/>
            <person name="Amann R."/>
            <person name="Jetten M.S.M."/>
            <person name="Mascher T."/>
            <person name="Medema M.H."/>
            <person name="Devos D.P."/>
            <person name="Kaster A.-K."/>
            <person name="Ovreas L."/>
            <person name="Rohde M."/>
            <person name="Galperin M.Y."/>
            <person name="Jogler C."/>
        </authorList>
    </citation>
    <scope>NUCLEOTIDE SEQUENCE [LARGE SCALE GENOMIC DNA]</scope>
    <source>
        <strain evidence="1 2">FC18</strain>
    </source>
</reference>
<dbReference type="AlphaFoldDB" id="A0A5B9P6S8"/>
<dbReference type="EMBL" id="CP042912">
    <property type="protein sequence ID" value="QEG20356.1"/>
    <property type="molecule type" value="Genomic_DNA"/>
</dbReference>
<accession>A0A5B9P6S8</accession>
<name>A0A5B9P6S8_9BACT</name>
<dbReference type="OrthoDB" id="282689at2"/>
<dbReference type="InterPro" id="IPR034660">
    <property type="entry name" value="DinB/YfiT-like"/>
</dbReference>
<proteinExistence type="predicted"/>
<dbReference type="InterPro" id="IPR011463">
    <property type="entry name" value="DUF1569"/>
</dbReference>
<protein>
    <recommendedName>
        <fullName evidence="3">DinB superfamily protein</fullName>
    </recommendedName>
</protein>
<dbReference type="RefSeq" id="WP_075082616.1">
    <property type="nucleotide sequence ID" value="NZ_CP042912.1"/>
</dbReference>
<dbReference type="Gene3D" id="1.20.120.450">
    <property type="entry name" value="dinb family like domain"/>
    <property type="match status" value="1"/>
</dbReference>
<dbReference type="KEGG" id="mff:MFFC18_02030"/>
<gene>
    <name evidence="1" type="ORF">MFFC18_02030</name>
</gene>
<keyword evidence="2" id="KW-1185">Reference proteome</keyword>
<evidence type="ECO:0000313" key="1">
    <source>
        <dbReference type="EMBL" id="QEG20356.1"/>
    </source>
</evidence>
<organism evidence="1 2">
    <name type="scientific">Mariniblastus fucicola</name>
    <dbReference type="NCBI Taxonomy" id="980251"/>
    <lineage>
        <taxon>Bacteria</taxon>
        <taxon>Pseudomonadati</taxon>
        <taxon>Planctomycetota</taxon>
        <taxon>Planctomycetia</taxon>
        <taxon>Pirellulales</taxon>
        <taxon>Pirellulaceae</taxon>
        <taxon>Mariniblastus</taxon>
    </lineage>
</organism>
<evidence type="ECO:0000313" key="2">
    <source>
        <dbReference type="Proteomes" id="UP000322214"/>
    </source>
</evidence>